<dbReference type="EMBL" id="GBBK01005614">
    <property type="protein sequence ID" value="JAC18868.1"/>
    <property type="molecule type" value="mRNA"/>
</dbReference>
<accession>A0A023FDB3</accession>
<reference evidence="1" key="1">
    <citation type="submission" date="2014-03" db="EMBL/GenBank/DDBJ databases">
        <title>The sialotranscriptome of Amblyomma triste, Amblyomma parvum and Amblyomma cajennense ticks, uncovered by 454-based RNA-seq.</title>
        <authorList>
            <person name="Garcia G.R."/>
            <person name="Gardinassi L.G."/>
            <person name="Ribeiro J.M."/>
            <person name="Anatriello E."/>
            <person name="Ferreira B.R."/>
            <person name="Moreira H.N."/>
            <person name="Mafra C."/>
            <person name="Olegario M.M."/>
            <person name="Szabo P.J."/>
            <person name="Miranda-Santos I.K."/>
            <person name="Maruyama S.R."/>
        </authorList>
    </citation>
    <scope>NUCLEOTIDE SEQUENCE</scope>
    <source>
        <strain evidence="1">Uberlandia</strain>
        <tissue evidence="1">Salivary glands</tissue>
    </source>
</reference>
<evidence type="ECO:0000313" key="1">
    <source>
        <dbReference type="EMBL" id="JAC18868.1"/>
    </source>
</evidence>
<dbReference type="AlphaFoldDB" id="A0A023FDB3"/>
<protein>
    <submittedName>
        <fullName evidence="1">Putative secreted protein</fullName>
    </submittedName>
</protein>
<proteinExistence type="evidence at transcript level"/>
<sequence>MPLLRCRFIVLSATFDATLTTPLGSLLFERGSADQLLLHRAYIIVRIHSLLMNVEFSRWLNRFHNRLGESWVSEARDTRSSFASNIPMLIILES</sequence>
<organism evidence="1">
    <name type="scientific">Amblyomma cajennense</name>
    <name type="common">Cayenne tick</name>
    <name type="synonym">Acarus cajennensis</name>
    <dbReference type="NCBI Taxonomy" id="34607"/>
    <lineage>
        <taxon>Eukaryota</taxon>
        <taxon>Metazoa</taxon>
        <taxon>Ecdysozoa</taxon>
        <taxon>Arthropoda</taxon>
        <taxon>Chelicerata</taxon>
        <taxon>Arachnida</taxon>
        <taxon>Acari</taxon>
        <taxon>Parasitiformes</taxon>
        <taxon>Ixodida</taxon>
        <taxon>Ixodoidea</taxon>
        <taxon>Ixodidae</taxon>
        <taxon>Amblyomminae</taxon>
        <taxon>Amblyomma</taxon>
    </lineage>
</organism>
<name>A0A023FDB3_AMBCJ</name>